<feature type="transmembrane region" description="Helical" evidence="13">
    <location>
        <begin position="92"/>
        <end position="112"/>
    </location>
</feature>
<evidence type="ECO:0000256" key="8">
    <source>
        <dbReference type="ARBA" id="ARBA00022692"/>
    </source>
</evidence>
<evidence type="ECO:0000256" key="5">
    <source>
        <dbReference type="ARBA" id="ARBA00022448"/>
    </source>
</evidence>
<feature type="transmembrane region" description="Helical" evidence="13">
    <location>
        <begin position="12"/>
        <end position="31"/>
    </location>
</feature>
<dbReference type="OrthoDB" id="9776324at2"/>
<dbReference type="PANTHER" id="PTHR43298:SF2">
    <property type="entry name" value="FMN_FAD EXPORTER YEEO-RELATED"/>
    <property type="match status" value="1"/>
</dbReference>
<dbReference type="AlphaFoldDB" id="A0A318KWU3"/>
<dbReference type="EMBL" id="QJKH01000004">
    <property type="protein sequence ID" value="PXX80195.1"/>
    <property type="molecule type" value="Genomic_DNA"/>
</dbReference>
<keyword evidence="7" id="KW-1003">Cell membrane</keyword>
<evidence type="ECO:0000256" key="7">
    <source>
        <dbReference type="ARBA" id="ARBA00022475"/>
    </source>
</evidence>
<dbReference type="GO" id="GO:0015297">
    <property type="term" value="F:antiporter activity"/>
    <property type="evidence" value="ECO:0007669"/>
    <property type="project" value="UniProtKB-KW"/>
</dbReference>
<evidence type="ECO:0000256" key="6">
    <source>
        <dbReference type="ARBA" id="ARBA00022449"/>
    </source>
</evidence>
<dbReference type="Proteomes" id="UP000247612">
    <property type="component" value="Unassembled WGS sequence"/>
</dbReference>
<comment type="subcellular location">
    <subcellularLocation>
        <location evidence="2">Cell membrane</location>
        <topology evidence="2">Multi-pass membrane protein</topology>
    </subcellularLocation>
</comment>
<evidence type="ECO:0000256" key="13">
    <source>
        <dbReference type="SAM" id="Phobius"/>
    </source>
</evidence>
<feature type="transmembrane region" description="Helical" evidence="13">
    <location>
        <begin position="394"/>
        <end position="412"/>
    </location>
</feature>
<dbReference type="GO" id="GO:0005886">
    <property type="term" value="C:plasma membrane"/>
    <property type="evidence" value="ECO:0007669"/>
    <property type="project" value="UniProtKB-SubCell"/>
</dbReference>
<feature type="transmembrane region" description="Helical" evidence="13">
    <location>
        <begin position="318"/>
        <end position="341"/>
    </location>
</feature>
<evidence type="ECO:0000256" key="10">
    <source>
        <dbReference type="ARBA" id="ARBA00023065"/>
    </source>
</evidence>
<keyword evidence="9 13" id="KW-1133">Transmembrane helix</keyword>
<feature type="transmembrane region" description="Helical" evidence="13">
    <location>
        <begin position="418"/>
        <end position="436"/>
    </location>
</feature>
<keyword evidence="10" id="KW-0406">Ion transport</keyword>
<organism evidence="14 15">
    <name type="scientific">Dielma fastidiosa</name>
    <dbReference type="NCBI Taxonomy" id="1034346"/>
    <lineage>
        <taxon>Bacteria</taxon>
        <taxon>Bacillati</taxon>
        <taxon>Bacillota</taxon>
        <taxon>Erysipelotrichia</taxon>
        <taxon>Erysipelotrichales</taxon>
        <taxon>Erysipelotrichaceae</taxon>
        <taxon>Dielma</taxon>
    </lineage>
</organism>
<feature type="transmembrane region" description="Helical" evidence="13">
    <location>
        <begin position="57"/>
        <end position="80"/>
    </location>
</feature>
<evidence type="ECO:0000256" key="9">
    <source>
        <dbReference type="ARBA" id="ARBA00022989"/>
    </source>
</evidence>
<dbReference type="GO" id="GO:0042910">
    <property type="term" value="F:xenobiotic transmembrane transporter activity"/>
    <property type="evidence" value="ECO:0007669"/>
    <property type="project" value="InterPro"/>
</dbReference>
<evidence type="ECO:0000256" key="11">
    <source>
        <dbReference type="ARBA" id="ARBA00023136"/>
    </source>
</evidence>
<feature type="transmembrane region" description="Helical" evidence="13">
    <location>
        <begin position="280"/>
        <end position="297"/>
    </location>
</feature>
<dbReference type="InterPro" id="IPR050222">
    <property type="entry name" value="MATE_MdtK"/>
</dbReference>
<evidence type="ECO:0000256" key="3">
    <source>
        <dbReference type="ARBA" id="ARBA00010199"/>
    </source>
</evidence>
<dbReference type="PANTHER" id="PTHR43298">
    <property type="entry name" value="MULTIDRUG RESISTANCE PROTEIN NORM-RELATED"/>
    <property type="match status" value="1"/>
</dbReference>
<evidence type="ECO:0000256" key="1">
    <source>
        <dbReference type="ARBA" id="ARBA00003408"/>
    </source>
</evidence>
<accession>A0A318KWU3</accession>
<feature type="transmembrane region" description="Helical" evidence="13">
    <location>
        <begin position="132"/>
        <end position="153"/>
    </location>
</feature>
<evidence type="ECO:0000256" key="12">
    <source>
        <dbReference type="ARBA" id="ARBA00031636"/>
    </source>
</evidence>
<evidence type="ECO:0000256" key="2">
    <source>
        <dbReference type="ARBA" id="ARBA00004651"/>
    </source>
</evidence>
<dbReference type="Pfam" id="PF01554">
    <property type="entry name" value="MatE"/>
    <property type="match status" value="2"/>
</dbReference>
<sequence length="445" mass="48022">MTKDMTSGNPTQLILGFAVPLLLGNIFQQLYNMVDSIIVGRGIGVDALAAVGATGSINFLVLGFVIGLTTGFSILISQYYGANDLDEMKRSVTMSVYLSIGATILITTISVLGARPLLEVMNTPANILEDALTYIIIIFWGIGATIAFNLFSAMLRALGDSRTPLYAMIVSSLVNIGLDLYFVISLGMGVAGAAYATVIAQILSCFFCFFRILGIKDLHLKKQHWSFHPELLLRLFKLGVPVAFMNSVTAIGVMVLQFVVNGFGSIYVAAYSTANKIMNLVEQPGVTFGLAMATYAGQNLGAGQYERIKLGLNKTIQISTGVNIVLALIMLLFGKQILALMVSGSEVEVIQIAYQYIVICVLALWVLGLLFIYRSSLQGMGDTVIPMVSGAVEFITRIVIAVTLPGIIAFHSIGVAEISAWITATALLMATFYKRINVYLKIKNN</sequence>
<feature type="transmembrane region" description="Helical" evidence="13">
    <location>
        <begin position="353"/>
        <end position="373"/>
    </location>
</feature>
<dbReference type="NCBIfam" id="TIGR00797">
    <property type="entry name" value="matE"/>
    <property type="match status" value="1"/>
</dbReference>
<dbReference type="CDD" id="cd13138">
    <property type="entry name" value="MATE_yoeA_like"/>
    <property type="match status" value="1"/>
</dbReference>
<keyword evidence="11 13" id="KW-0472">Membrane</keyword>
<reference evidence="14 15" key="1">
    <citation type="submission" date="2018-05" db="EMBL/GenBank/DDBJ databases">
        <title>Genomic Encyclopedia of Type Strains, Phase IV (KMG-IV): sequencing the most valuable type-strain genomes for metagenomic binning, comparative biology and taxonomic classification.</title>
        <authorList>
            <person name="Goeker M."/>
        </authorList>
    </citation>
    <scope>NUCLEOTIDE SEQUENCE [LARGE SCALE GENOMIC DNA]</scope>
    <source>
        <strain evidence="14 15">JC118</strain>
    </source>
</reference>
<evidence type="ECO:0000313" key="14">
    <source>
        <dbReference type="EMBL" id="PXX80195.1"/>
    </source>
</evidence>
<dbReference type="RefSeq" id="WP_022937996.1">
    <property type="nucleotide sequence ID" value="NZ_CABKRQ010000004.1"/>
</dbReference>
<keyword evidence="6" id="KW-0050">Antiport</keyword>
<dbReference type="InterPro" id="IPR048279">
    <property type="entry name" value="MdtK-like"/>
</dbReference>
<feature type="transmembrane region" description="Helical" evidence="13">
    <location>
        <begin position="235"/>
        <end position="260"/>
    </location>
</feature>
<dbReference type="STRING" id="1034346.GCA_000313565_01693"/>
<proteinExistence type="inferred from homology"/>
<gene>
    <name evidence="14" type="ORF">DES51_104200</name>
</gene>
<evidence type="ECO:0000256" key="4">
    <source>
        <dbReference type="ARBA" id="ARBA00020268"/>
    </source>
</evidence>
<evidence type="ECO:0000313" key="15">
    <source>
        <dbReference type="Proteomes" id="UP000247612"/>
    </source>
</evidence>
<dbReference type="GO" id="GO:0006811">
    <property type="term" value="P:monoatomic ion transport"/>
    <property type="evidence" value="ECO:0007669"/>
    <property type="project" value="UniProtKB-KW"/>
</dbReference>
<feature type="transmembrane region" description="Helical" evidence="13">
    <location>
        <begin position="190"/>
        <end position="214"/>
    </location>
</feature>
<comment type="similarity">
    <text evidence="3">Belongs to the multi antimicrobial extrusion (MATE) (TC 2.A.66.1) family.</text>
</comment>
<protein>
    <recommendedName>
        <fullName evidence="4">Probable multidrug resistance protein NorM</fullName>
    </recommendedName>
    <alternativeName>
        <fullName evidence="12">Multidrug-efflux transporter</fullName>
    </alternativeName>
</protein>
<dbReference type="InterPro" id="IPR002528">
    <property type="entry name" value="MATE_fam"/>
</dbReference>
<dbReference type="PIRSF" id="PIRSF006603">
    <property type="entry name" value="DinF"/>
    <property type="match status" value="1"/>
</dbReference>
<keyword evidence="5" id="KW-0813">Transport</keyword>
<name>A0A318KWU3_9FIRM</name>
<keyword evidence="15" id="KW-1185">Reference proteome</keyword>
<keyword evidence="8 13" id="KW-0812">Transmembrane</keyword>
<comment type="function">
    <text evidence="1">Multidrug efflux pump.</text>
</comment>
<comment type="caution">
    <text evidence="14">The sequence shown here is derived from an EMBL/GenBank/DDBJ whole genome shotgun (WGS) entry which is preliminary data.</text>
</comment>
<feature type="transmembrane region" description="Helical" evidence="13">
    <location>
        <begin position="165"/>
        <end position="184"/>
    </location>
</feature>